<comment type="caution">
    <text evidence="2">The sequence shown here is derived from an EMBL/GenBank/DDBJ whole genome shotgun (WGS) entry which is preliminary data.</text>
</comment>
<feature type="domain" description="Spore protein YkvP/CgeB glycosyl transferase-like" evidence="1">
    <location>
        <begin position="189"/>
        <end position="314"/>
    </location>
</feature>
<accession>A0A2T0WDJ3</accession>
<dbReference type="InterPro" id="IPR055259">
    <property type="entry name" value="YkvP/CgeB_Glyco_trans-like"/>
</dbReference>
<proteinExistence type="predicted"/>
<protein>
    <recommendedName>
        <fullName evidence="1">Spore protein YkvP/CgeB glycosyl transferase-like domain-containing protein</fullName>
    </recommendedName>
</protein>
<name>A0A2T0WDJ3_9RHOB</name>
<dbReference type="OrthoDB" id="110463at2"/>
<keyword evidence="3" id="KW-1185">Reference proteome</keyword>
<dbReference type="RefSeq" id="WP_146134989.1">
    <property type="nucleotide sequence ID" value="NZ_PVTQ01000021.1"/>
</dbReference>
<dbReference type="Proteomes" id="UP000238392">
    <property type="component" value="Unassembled WGS sequence"/>
</dbReference>
<reference evidence="2 3" key="1">
    <citation type="submission" date="2018-03" db="EMBL/GenBank/DDBJ databases">
        <title>Genomic Encyclopedia of Archaeal and Bacterial Type Strains, Phase II (KMG-II): from individual species to whole genera.</title>
        <authorList>
            <person name="Goeker M."/>
        </authorList>
    </citation>
    <scope>NUCLEOTIDE SEQUENCE [LARGE SCALE GENOMIC DNA]</scope>
    <source>
        <strain evidence="2 3">DSM 100212</strain>
    </source>
</reference>
<sequence>MKPSVLSLLRTSSGLDEYPLFRALVSSDLDVVNFDDRLYCWHEVPTKSHRLARRWNRRALATALDERLIYYLEKTRPTHFLIFKSPSLSRKVVLAAKSVGAKTVGIYPDLDPAVYGAEYVDALSEIDLFFHTKPNLSDYFRDSINKYSQAIGPFYDPALVAPIAQADPEIGVSFIGHHSPGKEQSIAEFASLYSGRVSIYGDRWSANMFRNAKADIVIHPALYGRAVNDVYQRSTCVLGLLMEAVGAHGTGDEITSRTILVPSYGGLLLHKKTPTAAAIFGDHDDLMYENAEDLAEKVKRLESDPNRRTNLASIQQALALLAGTDAQSFIKKTILS</sequence>
<evidence type="ECO:0000313" key="2">
    <source>
        <dbReference type="EMBL" id="PRY84716.1"/>
    </source>
</evidence>
<evidence type="ECO:0000313" key="3">
    <source>
        <dbReference type="Proteomes" id="UP000238392"/>
    </source>
</evidence>
<gene>
    <name evidence="2" type="ORF">CLV74_12148</name>
</gene>
<dbReference type="AlphaFoldDB" id="A0A2T0WDJ3"/>
<organism evidence="2 3">
    <name type="scientific">Donghicola tyrosinivorans</name>
    <dbReference type="NCBI Taxonomy" id="1652492"/>
    <lineage>
        <taxon>Bacteria</taxon>
        <taxon>Pseudomonadati</taxon>
        <taxon>Pseudomonadota</taxon>
        <taxon>Alphaproteobacteria</taxon>
        <taxon>Rhodobacterales</taxon>
        <taxon>Roseobacteraceae</taxon>
        <taxon>Donghicola</taxon>
    </lineage>
</organism>
<dbReference type="EMBL" id="PVTQ01000021">
    <property type="protein sequence ID" value="PRY84716.1"/>
    <property type="molecule type" value="Genomic_DNA"/>
</dbReference>
<dbReference type="Pfam" id="PF13524">
    <property type="entry name" value="Glyco_trans_1_2"/>
    <property type="match status" value="1"/>
</dbReference>
<evidence type="ECO:0000259" key="1">
    <source>
        <dbReference type="Pfam" id="PF13524"/>
    </source>
</evidence>